<dbReference type="AlphaFoldDB" id="A0A813I5T2"/>
<sequence>MFSLAADTFQLSTAAACVSFTVFYHFYFLLVLRIKVAFFIDSCHTGLQLAQLLRRPSFSVPRLSERPLAATDDDAKPCSQLLPVPNALLPTRVINAFESVSDGVLHR</sequence>
<feature type="transmembrane region" description="Helical" evidence="1">
    <location>
        <begin position="12"/>
        <end position="32"/>
    </location>
</feature>
<keyword evidence="1" id="KW-0472">Membrane</keyword>
<protein>
    <submittedName>
        <fullName evidence="2">Uncharacterized protein</fullName>
    </submittedName>
</protein>
<accession>A0A813I5T2</accession>
<comment type="caution">
    <text evidence="2">The sequence shown here is derived from an EMBL/GenBank/DDBJ whole genome shotgun (WGS) entry which is preliminary data.</text>
</comment>
<evidence type="ECO:0000256" key="1">
    <source>
        <dbReference type="SAM" id="Phobius"/>
    </source>
</evidence>
<keyword evidence="1" id="KW-0812">Transmembrane</keyword>
<evidence type="ECO:0000313" key="3">
    <source>
        <dbReference type="Proteomes" id="UP000626109"/>
    </source>
</evidence>
<gene>
    <name evidence="2" type="ORF">PGLA2088_LOCUS3661</name>
</gene>
<evidence type="ECO:0000313" key="2">
    <source>
        <dbReference type="EMBL" id="CAE8645153.1"/>
    </source>
</evidence>
<dbReference type="Proteomes" id="UP000626109">
    <property type="component" value="Unassembled WGS sequence"/>
</dbReference>
<organism evidence="2 3">
    <name type="scientific">Polarella glacialis</name>
    <name type="common">Dinoflagellate</name>
    <dbReference type="NCBI Taxonomy" id="89957"/>
    <lineage>
        <taxon>Eukaryota</taxon>
        <taxon>Sar</taxon>
        <taxon>Alveolata</taxon>
        <taxon>Dinophyceae</taxon>
        <taxon>Suessiales</taxon>
        <taxon>Suessiaceae</taxon>
        <taxon>Polarella</taxon>
    </lineage>
</organism>
<proteinExistence type="predicted"/>
<dbReference type="EMBL" id="CAJNNW010003195">
    <property type="protein sequence ID" value="CAE8645153.1"/>
    <property type="molecule type" value="Genomic_DNA"/>
</dbReference>
<reference evidence="2" key="1">
    <citation type="submission" date="2021-02" db="EMBL/GenBank/DDBJ databases">
        <authorList>
            <person name="Dougan E. K."/>
            <person name="Rhodes N."/>
            <person name="Thang M."/>
            <person name="Chan C."/>
        </authorList>
    </citation>
    <scope>NUCLEOTIDE SEQUENCE</scope>
</reference>
<name>A0A813I5T2_POLGL</name>
<keyword evidence="1" id="KW-1133">Transmembrane helix</keyword>